<evidence type="ECO:0000313" key="3">
    <source>
        <dbReference type="Proteomes" id="UP001230005"/>
    </source>
</evidence>
<gene>
    <name evidence="2" type="ORF">J2S74_005589</name>
</gene>
<keyword evidence="1" id="KW-1133">Transmembrane helix</keyword>
<protein>
    <submittedName>
        <fullName evidence="2">Uncharacterized protein</fullName>
    </submittedName>
</protein>
<feature type="non-terminal residue" evidence="2">
    <location>
        <position position="38"/>
    </location>
</feature>
<sequence length="38" mass="4638">MMSIYPFFFFLQENIIGIFCYIIYLLLTFLLDFYATLV</sequence>
<proteinExistence type="predicted"/>
<keyword evidence="3" id="KW-1185">Reference proteome</keyword>
<comment type="caution">
    <text evidence="2">The sequence shown here is derived from an EMBL/GenBank/DDBJ whole genome shotgun (WGS) entry which is preliminary data.</text>
</comment>
<feature type="transmembrane region" description="Helical" evidence="1">
    <location>
        <begin position="15"/>
        <end position="35"/>
    </location>
</feature>
<dbReference type="EMBL" id="JAUSUG010000059">
    <property type="protein sequence ID" value="MDQ0258123.1"/>
    <property type="molecule type" value="Genomic_DNA"/>
</dbReference>
<dbReference type="Proteomes" id="UP001230005">
    <property type="component" value="Unassembled WGS sequence"/>
</dbReference>
<reference evidence="2 3" key="1">
    <citation type="submission" date="2023-07" db="EMBL/GenBank/DDBJ databases">
        <title>Genomic Encyclopedia of Type Strains, Phase IV (KMG-IV): sequencing the most valuable type-strain genomes for metagenomic binning, comparative biology and taxonomic classification.</title>
        <authorList>
            <person name="Goeker M."/>
        </authorList>
    </citation>
    <scope>NUCLEOTIDE SEQUENCE [LARGE SCALE GENOMIC DNA]</scope>
    <source>
        <strain evidence="2 3">DSM 9768</strain>
    </source>
</reference>
<name>A0ABU0A3P8_9BACI</name>
<keyword evidence="1" id="KW-0812">Transmembrane</keyword>
<evidence type="ECO:0000256" key="1">
    <source>
        <dbReference type="SAM" id="Phobius"/>
    </source>
</evidence>
<keyword evidence="1" id="KW-0472">Membrane</keyword>
<evidence type="ECO:0000313" key="2">
    <source>
        <dbReference type="EMBL" id="MDQ0258123.1"/>
    </source>
</evidence>
<accession>A0ABU0A3P8</accession>
<organism evidence="2 3">
    <name type="scientific">Evansella vedderi</name>
    <dbReference type="NCBI Taxonomy" id="38282"/>
    <lineage>
        <taxon>Bacteria</taxon>
        <taxon>Bacillati</taxon>
        <taxon>Bacillota</taxon>
        <taxon>Bacilli</taxon>
        <taxon>Bacillales</taxon>
        <taxon>Bacillaceae</taxon>
        <taxon>Evansella</taxon>
    </lineage>
</organism>